<feature type="domain" description="Cytochrome c-type biogenesis protein H Ig-like" evidence="7">
    <location>
        <begin position="299"/>
        <end position="401"/>
    </location>
</feature>
<feature type="transmembrane region" description="Helical" evidence="6">
    <location>
        <begin position="88"/>
        <end position="108"/>
    </location>
</feature>
<keyword evidence="3" id="KW-0201">Cytochrome c-type biogenesis</keyword>
<dbReference type="GO" id="GO:0030313">
    <property type="term" value="C:cell envelope"/>
    <property type="evidence" value="ECO:0007669"/>
    <property type="project" value="UniProtKB-SubCell"/>
</dbReference>
<dbReference type="InterPro" id="IPR056412">
    <property type="entry name" value="Ig_CycH"/>
</dbReference>
<evidence type="ECO:0000256" key="6">
    <source>
        <dbReference type="SAM" id="Phobius"/>
    </source>
</evidence>
<dbReference type="OrthoDB" id="9776053at2"/>
<accession>A0A2T3NTA3</accession>
<dbReference type="RefSeq" id="WP_036818717.1">
    <property type="nucleotide sequence ID" value="NZ_JGVO01000165.1"/>
</dbReference>
<dbReference type="InterPro" id="IPR019734">
    <property type="entry name" value="TPR_rpt"/>
</dbReference>
<evidence type="ECO:0000313" key="10">
    <source>
        <dbReference type="Proteomes" id="UP000241771"/>
    </source>
</evidence>
<organism evidence="9 10">
    <name type="scientific">Photobacterium sanctipauli</name>
    <dbReference type="NCBI Taxonomy" id="1342794"/>
    <lineage>
        <taxon>Bacteria</taxon>
        <taxon>Pseudomonadati</taxon>
        <taxon>Pseudomonadota</taxon>
        <taxon>Gammaproteobacteria</taxon>
        <taxon>Vibrionales</taxon>
        <taxon>Vibrionaceae</taxon>
        <taxon>Photobacterium</taxon>
    </lineage>
</organism>
<dbReference type="AlphaFoldDB" id="A0A2T3NTA3"/>
<dbReference type="SUPFAM" id="SSF48452">
    <property type="entry name" value="TPR-like"/>
    <property type="match status" value="1"/>
</dbReference>
<dbReference type="Gene3D" id="1.25.40.10">
    <property type="entry name" value="Tetratricopeptide repeat domain"/>
    <property type="match status" value="1"/>
</dbReference>
<evidence type="ECO:0000259" key="7">
    <source>
        <dbReference type="Pfam" id="PF23892"/>
    </source>
</evidence>
<keyword evidence="2" id="KW-0677">Repeat</keyword>
<dbReference type="PROSITE" id="PS50005">
    <property type="entry name" value="TPR"/>
    <property type="match status" value="1"/>
</dbReference>
<dbReference type="Proteomes" id="UP000241771">
    <property type="component" value="Unassembled WGS sequence"/>
</dbReference>
<keyword evidence="10" id="KW-1185">Reference proteome</keyword>
<name>A0A2T3NTA3_9GAMM</name>
<dbReference type="InterPro" id="IPR056413">
    <property type="entry name" value="TPR_CcmH_CycH"/>
</dbReference>
<keyword evidence="6" id="KW-0812">Transmembrane</keyword>
<evidence type="ECO:0000259" key="8">
    <source>
        <dbReference type="Pfam" id="PF23914"/>
    </source>
</evidence>
<feature type="domain" description="Cytochrome c-type biogenesis protein H TPR" evidence="8">
    <location>
        <begin position="116"/>
        <end position="274"/>
    </location>
</feature>
<feature type="transmembrane region" description="Helical" evidence="6">
    <location>
        <begin position="6"/>
        <end position="24"/>
    </location>
</feature>
<dbReference type="InterPro" id="IPR011990">
    <property type="entry name" value="TPR-like_helical_dom_sf"/>
</dbReference>
<evidence type="ECO:0000256" key="2">
    <source>
        <dbReference type="ARBA" id="ARBA00022737"/>
    </source>
</evidence>
<comment type="subcellular location">
    <subcellularLocation>
        <location evidence="1">Cell envelope</location>
    </subcellularLocation>
</comment>
<dbReference type="GO" id="GO:0017004">
    <property type="term" value="P:cytochrome complex assembly"/>
    <property type="evidence" value="ECO:0007669"/>
    <property type="project" value="UniProtKB-KW"/>
</dbReference>
<dbReference type="InterPro" id="IPR017560">
    <property type="entry name" value="Cyt_c_biogenesis_CcmI"/>
</dbReference>
<dbReference type="NCBIfam" id="TIGR03142">
    <property type="entry name" value="cytochro_ccmI"/>
    <property type="match status" value="1"/>
</dbReference>
<dbReference type="PANTHER" id="PTHR47870:SF2">
    <property type="entry name" value="FORMATE-DEPENDENT NITRITE REDUCTASE COMPLEX SUBUNIT NRFF"/>
    <property type="match status" value="1"/>
</dbReference>
<keyword evidence="6" id="KW-1133">Transmembrane helix</keyword>
<evidence type="ECO:0000313" key="9">
    <source>
        <dbReference type="EMBL" id="PSW19510.1"/>
    </source>
</evidence>
<keyword evidence="4 5" id="KW-0802">TPR repeat</keyword>
<dbReference type="Pfam" id="PF23914">
    <property type="entry name" value="TPR_CcmH_CycH"/>
    <property type="match status" value="1"/>
</dbReference>
<gene>
    <name evidence="9" type="primary">ccmI</name>
    <name evidence="9" type="ORF">C9I98_11375</name>
</gene>
<protein>
    <submittedName>
        <fullName evidence="9">C-type cytochrome biogenesis protein CcmI</fullName>
    </submittedName>
</protein>
<dbReference type="GO" id="GO:0005886">
    <property type="term" value="C:plasma membrane"/>
    <property type="evidence" value="ECO:0007669"/>
    <property type="project" value="TreeGrafter"/>
</dbReference>
<comment type="caution">
    <text evidence="9">The sequence shown here is derived from an EMBL/GenBank/DDBJ whole genome shotgun (WGS) entry which is preliminary data.</text>
</comment>
<dbReference type="EMBL" id="PYMA01000006">
    <property type="protein sequence ID" value="PSW19510.1"/>
    <property type="molecule type" value="Genomic_DNA"/>
</dbReference>
<keyword evidence="6" id="KW-0472">Membrane</keyword>
<dbReference type="Pfam" id="PF23892">
    <property type="entry name" value="Ig_CycH"/>
    <property type="match status" value="1"/>
</dbReference>
<reference evidence="9 10" key="1">
    <citation type="submission" date="2018-01" db="EMBL/GenBank/DDBJ databases">
        <title>Whole genome sequencing of Histamine producing bacteria.</title>
        <authorList>
            <person name="Butler K."/>
        </authorList>
    </citation>
    <scope>NUCLEOTIDE SEQUENCE [LARGE SCALE GENOMIC DNA]</scope>
    <source>
        <strain evidence="9 10">DSM 100436</strain>
    </source>
</reference>
<evidence type="ECO:0000256" key="4">
    <source>
        <dbReference type="ARBA" id="ARBA00022803"/>
    </source>
</evidence>
<sequence>MTLFWMITAFLVLVAALLFVVPMYRGKEHDEVASRDELNKAFFKDRMDELKEENSEGLVVNQDELVVELQQSLLDDVPENAKEHKATVSTVMLIPGLLVLVMVCYGLYMKTGSLDKVAAWQETVTRLPELSQRLMDEQGADPLSEQEMDDLTLALRTRLHDTPDDATGWLLLGRIGMANRDATTAQDALNRAYRLEPNDPEIQLSYAQTLMMIGDPAQSDNARRLLRAVIKQDHTNLRAMSLLAFDSFERGEFSSAIAYWTMMKNLVGEDDPRATMLDRSIARAQSQLTKGENPADSVSVTVELGANVELPSQGIVFVSVHSADGAPMPIAAQRLPLSAFPMTLTLDDSNSMIPERPMTSLSEVMIKARIDADGSLRSKAGDWYGQSEVVALGDSATVVIDKQY</sequence>
<evidence type="ECO:0000256" key="3">
    <source>
        <dbReference type="ARBA" id="ARBA00022748"/>
    </source>
</evidence>
<proteinExistence type="predicted"/>
<evidence type="ECO:0000256" key="1">
    <source>
        <dbReference type="ARBA" id="ARBA00004196"/>
    </source>
</evidence>
<dbReference type="PANTHER" id="PTHR47870">
    <property type="entry name" value="CYTOCHROME C-TYPE BIOGENESIS PROTEIN CCMH"/>
    <property type="match status" value="1"/>
</dbReference>
<dbReference type="InterPro" id="IPR051263">
    <property type="entry name" value="C-type_cytochrome_biogenesis"/>
</dbReference>
<evidence type="ECO:0000256" key="5">
    <source>
        <dbReference type="PROSITE-ProRule" id="PRU00339"/>
    </source>
</evidence>
<feature type="repeat" description="TPR" evidence="5">
    <location>
        <begin position="166"/>
        <end position="199"/>
    </location>
</feature>